<feature type="non-terminal residue" evidence="1">
    <location>
        <position position="1"/>
    </location>
</feature>
<gene>
    <name evidence="1" type="ORF">N306_02227</name>
</gene>
<dbReference type="EMBL" id="KK733684">
    <property type="protein sequence ID" value="KFQ98144.1"/>
    <property type="molecule type" value="Genomic_DNA"/>
</dbReference>
<dbReference type="AlphaFoldDB" id="A0A091V5R7"/>
<evidence type="ECO:0000313" key="2">
    <source>
        <dbReference type="Proteomes" id="UP000053605"/>
    </source>
</evidence>
<feature type="non-terminal residue" evidence="1">
    <location>
        <position position="172"/>
    </location>
</feature>
<name>A0A091V5R7_OPIHO</name>
<dbReference type="InterPro" id="IPR051772">
    <property type="entry name" value="Gastrokine"/>
</dbReference>
<dbReference type="PhylomeDB" id="A0A091V5R7"/>
<sequence>QAGSPLVRLTLQGQQDPLRNQTALVDQARSTVTYYVTSRSNHSAVVLYDSRNVSVLGALPYGAGLSACELGAATPGFTDTLSCEKRQSCRLGRGMGPAEGNSRTCSHWVLLPAQSSGEWETKGAVQALCEQTAIFRVRRGDGPGKQRLIYLCIDICFPSNVCVSICFYYLPE</sequence>
<organism evidence="1 2">
    <name type="scientific">Opisthocomus hoazin</name>
    <name type="common">Hoatzin</name>
    <name type="synonym">Phasianus hoazin</name>
    <dbReference type="NCBI Taxonomy" id="30419"/>
    <lineage>
        <taxon>Eukaryota</taxon>
        <taxon>Metazoa</taxon>
        <taxon>Chordata</taxon>
        <taxon>Craniata</taxon>
        <taxon>Vertebrata</taxon>
        <taxon>Euteleostomi</taxon>
        <taxon>Archelosauria</taxon>
        <taxon>Archosauria</taxon>
        <taxon>Dinosauria</taxon>
        <taxon>Saurischia</taxon>
        <taxon>Theropoda</taxon>
        <taxon>Coelurosauria</taxon>
        <taxon>Aves</taxon>
        <taxon>Neognathae</taxon>
        <taxon>Neoaves</taxon>
        <taxon>Opisthocomiformes</taxon>
        <taxon>Opisthocomidae</taxon>
        <taxon>Opisthocomus</taxon>
    </lineage>
</organism>
<reference evidence="1 2" key="1">
    <citation type="submission" date="2014-04" db="EMBL/GenBank/DDBJ databases">
        <title>Genome evolution of avian class.</title>
        <authorList>
            <person name="Zhang G."/>
            <person name="Li C."/>
        </authorList>
    </citation>
    <scope>NUCLEOTIDE SEQUENCE [LARGE SCALE GENOMIC DNA]</scope>
    <source>
        <strain evidence="1">BGI_N306</strain>
    </source>
</reference>
<keyword evidence="2" id="KW-1185">Reference proteome</keyword>
<dbReference type="STRING" id="30419.A0A091V5R7"/>
<dbReference type="Proteomes" id="UP000053605">
    <property type="component" value="Unassembled WGS sequence"/>
</dbReference>
<evidence type="ECO:0000313" key="1">
    <source>
        <dbReference type="EMBL" id="KFQ98144.1"/>
    </source>
</evidence>
<proteinExistence type="predicted"/>
<dbReference type="PANTHER" id="PTHR16483">
    <property type="entry name" value="GASTROKINE 1"/>
    <property type="match status" value="1"/>
</dbReference>
<accession>A0A091V5R7</accession>
<protein>
    <submittedName>
        <fullName evidence="1">BRICHOS domain-containing protein 5</fullName>
    </submittedName>
</protein>